<dbReference type="Gene3D" id="1.10.3720.10">
    <property type="entry name" value="MetI-like"/>
    <property type="match status" value="1"/>
</dbReference>
<evidence type="ECO:0000256" key="3">
    <source>
        <dbReference type="ARBA" id="ARBA00022475"/>
    </source>
</evidence>
<evidence type="ECO:0000313" key="9">
    <source>
        <dbReference type="EMBL" id="HHS52838.1"/>
    </source>
</evidence>
<keyword evidence="4 7" id="KW-0812">Transmembrane</keyword>
<dbReference type="GO" id="GO:0055085">
    <property type="term" value="P:transmembrane transport"/>
    <property type="evidence" value="ECO:0007669"/>
    <property type="project" value="InterPro"/>
</dbReference>
<evidence type="ECO:0000256" key="6">
    <source>
        <dbReference type="ARBA" id="ARBA00023136"/>
    </source>
</evidence>
<dbReference type="GO" id="GO:0005886">
    <property type="term" value="C:plasma membrane"/>
    <property type="evidence" value="ECO:0007669"/>
    <property type="project" value="UniProtKB-SubCell"/>
</dbReference>
<dbReference type="Pfam" id="PF00528">
    <property type="entry name" value="BPD_transp_1"/>
    <property type="match status" value="1"/>
</dbReference>
<protein>
    <submittedName>
        <fullName evidence="9">Sugar ABC transporter permease</fullName>
    </submittedName>
</protein>
<keyword evidence="6 7" id="KW-0472">Membrane</keyword>
<dbReference type="PANTHER" id="PTHR30193">
    <property type="entry name" value="ABC TRANSPORTER PERMEASE PROTEIN"/>
    <property type="match status" value="1"/>
</dbReference>
<accession>A0A7C6EBD2</accession>
<keyword evidence="5 7" id="KW-1133">Transmembrane helix</keyword>
<proteinExistence type="inferred from homology"/>
<evidence type="ECO:0000259" key="8">
    <source>
        <dbReference type="PROSITE" id="PS50928"/>
    </source>
</evidence>
<evidence type="ECO:0000256" key="2">
    <source>
        <dbReference type="ARBA" id="ARBA00022448"/>
    </source>
</evidence>
<dbReference type="CDD" id="cd06261">
    <property type="entry name" value="TM_PBP2"/>
    <property type="match status" value="1"/>
</dbReference>
<gene>
    <name evidence="9" type="ORF">ENW73_08300</name>
</gene>
<dbReference type="SUPFAM" id="SSF161098">
    <property type="entry name" value="MetI-like"/>
    <property type="match status" value="1"/>
</dbReference>
<evidence type="ECO:0000256" key="5">
    <source>
        <dbReference type="ARBA" id="ARBA00022989"/>
    </source>
</evidence>
<feature type="transmembrane region" description="Helical" evidence="7">
    <location>
        <begin position="105"/>
        <end position="125"/>
    </location>
</feature>
<reference evidence="9" key="1">
    <citation type="journal article" date="2020" name="mSystems">
        <title>Genome- and Community-Level Interaction Insights into Carbon Utilization and Element Cycling Functions of Hydrothermarchaeota in Hydrothermal Sediment.</title>
        <authorList>
            <person name="Zhou Z."/>
            <person name="Liu Y."/>
            <person name="Xu W."/>
            <person name="Pan J."/>
            <person name="Luo Z.H."/>
            <person name="Li M."/>
        </authorList>
    </citation>
    <scope>NUCLEOTIDE SEQUENCE [LARGE SCALE GENOMIC DNA]</scope>
    <source>
        <strain evidence="9">SpSt-876</strain>
    </source>
</reference>
<dbReference type="InterPro" id="IPR035906">
    <property type="entry name" value="MetI-like_sf"/>
</dbReference>
<comment type="subcellular location">
    <subcellularLocation>
        <location evidence="1 7">Cell membrane</location>
        <topology evidence="1 7">Multi-pass membrane protein</topology>
    </subcellularLocation>
</comment>
<comment type="similarity">
    <text evidence="7">Belongs to the binding-protein-dependent transport system permease family.</text>
</comment>
<feature type="transmembrane region" description="Helical" evidence="7">
    <location>
        <begin position="72"/>
        <end position="93"/>
    </location>
</feature>
<dbReference type="PANTHER" id="PTHR30193:SF37">
    <property type="entry name" value="INNER MEMBRANE ABC TRANSPORTER PERMEASE PROTEIN YCJO"/>
    <property type="match status" value="1"/>
</dbReference>
<dbReference type="EMBL" id="DTLI01000197">
    <property type="protein sequence ID" value="HHS52838.1"/>
    <property type="molecule type" value="Genomic_DNA"/>
</dbReference>
<organism evidence="9">
    <name type="scientific">candidate division WOR-3 bacterium</name>
    <dbReference type="NCBI Taxonomy" id="2052148"/>
    <lineage>
        <taxon>Bacteria</taxon>
        <taxon>Bacteria division WOR-3</taxon>
    </lineage>
</organism>
<dbReference type="AlphaFoldDB" id="A0A7C6EBD2"/>
<evidence type="ECO:0000256" key="1">
    <source>
        <dbReference type="ARBA" id="ARBA00004651"/>
    </source>
</evidence>
<comment type="caution">
    <text evidence="9">The sequence shown here is derived from an EMBL/GenBank/DDBJ whole genome shotgun (WGS) entry which is preliminary data.</text>
</comment>
<feature type="transmembrane region" description="Helical" evidence="7">
    <location>
        <begin position="233"/>
        <end position="254"/>
    </location>
</feature>
<dbReference type="SUPFAM" id="SSF160964">
    <property type="entry name" value="MalF N-terminal region-like"/>
    <property type="match status" value="1"/>
</dbReference>
<feature type="transmembrane region" description="Helical" evidence="7">
    <location>
        <begin position="12"/>
        <end position="32"/>
    </location>
</feature>
<evidence type="ECO:0000256" key="7">
    <source>
        <dbReference type="RuleBase" id="RU363032"/>
    </source>
</evidence>
<feature type="transmembrane region" description="Helical" evidence="7">
    <location>
        <begin position="175"/>
        <end position="198"/>
    </location>
</feature>
<dbReference type="InterPro" id="IPR051393">
    <property type="entry name" value="ABC_transporter_permease"/>
</dbReference>
<dbReference type="InterPro" id="IPR000515">
    <property type="entry name" value="MetI-like"/>
</dbReference>
<evidence type="ECO:0000256" key="4">
    <source>
        <dbReference type="ARBA" id="ARBA00022692"/>
    </source>
</evidence>
<name>A0A7C6EBD2_UNCW3</name>
<dbReference type="PROSITE" id="PS50928">
    <property type="entry name" value="ABC_TM1"/>
    <property type="match status" value="1"/>
</dbReference>
<keyword evidence="3" id="KW-1003">Cell membrane</keyword>
<sequence length="316" mass="35934">MNRRLKETIAGYCYLLPALVILIIFRIIPILYSVRISLYDWGMAGPRKFVGLKNYLDVLSDPVFWQSLLNTGWFVIFSVPLMLFLALFIALLLNTKIKGLGIYRTVYYLPVVTSIVAVSVVWKWILNPERGLLNYLLSFIGVKGIRWLEDPRGLFDIIFSSIGVKLPTILSGPSIAMLALIIMSVWKGLGYNIVIYLAGLQNIPNQYYEAAKIDGAGRWSIFRNVTWHLISPTTFYILIMSTIVAFETFAQVWIMTGPPPGGPLGTTKVVMYYFYEQSFELWRLGYGAAIAFFAFLIILTLTILQRVGLEKRVHYA</sequence>
<keyword evidence="2 7" id="KW-0813">Transport</keyword>
<feature type="transmembrane region" description="Helical" evidence="7">
    <location>
        <begin position="284"/>
        <end position="304"/>
    </location>
</feature>
<feature type="domain" description="ABC transmembrane type-1" evidence="8">
    <location>
        <begin position="68"/>
        <end position="305"/>
    </location>
</feature>